<dbReference type="EMBL" id="CAMKVN010000056">
    <property type="protein sequence ID" value="CAI2162845.1"/>
    <property type="molecule type" value="Genomic_DNA"/>
</dbReference>
<organism evidence="4 5">
    <name type="scientific">Funneliformis geosporum</name>
    <dbReference type="NCBI Taxonomy" id="1117311"/>
    <lineage>
        <taxon>Eukaryota</taxon>
        <taxon>Fungi</taxon>
        <taxon>Fungi incertae sedis</taxon>
        <taxon>Mucoromycota</taxon>
        <taxon>Glomeromycotina</taxon>
        <taxon>Glomeromycetes</taxon>
        <taxon>Glomerales</taxon>
        <taxon>Glomeraceae</taxon>
        <taxon>Funneliformis</taxon>
    </lineage>
</organism>
<evidence type="ECO:0000313" key="5">
    <source>
        <dbReference type="Proteomes" id="UP001153678"/>
    </source>
</evidence>
<evidence type="ECO:0000256" key="2">
    <source>
        <dbReference type="SAM" id="Phobius"/>
    </source>
</evidence>
<keyword evidence="5" id="KW-1185">Reference proteome</keyword>
<accession>A0A9W4WHU8</accession>
<feature type="region of interest" description="Disordered" evidence="1">
    <location>
        <begin position="73"/>
        <end position="132"/>
    </location>
</feature>
<reference evidence="4" key="1">
    <citation type="submission" date="2022-08" db="EMBL/GenBank/DDBJ databases">
        <authorList>
            <person name="Kallberg Y."/>
            <person name="Tangrot J."/>
            <person name="Rosling A."/>
        </authorList>
    </citation>
    <scope>NUCLEOTIDE SEQUENCE</scope>
    <source>
        <strain evidence="4">Wild A</strain>
    </source>
</reference>
<evidence type="ECO:0000256" key="3">
    <source>
        <dbReference type="SAM" id="SignalP"/>
    </source>
</evidence>
<dbReference type="Proteomes" id="UP001153678">
    <property type="component" value="Unassembled WGS sequence"/>
</dbReference>
<protein>
    <submittedName>
        <fullName evidence="4">17098_t:CDS:1</fullName>
    </submittedName>
</protein>
<sequence length="185" mass="20189">MSTKANTIYFLILFLFIIDCRAFTDNADNAEKFDAILGQDFKRSTINERLGDDKKFKRDGLLNDVIFTESKAEYSPRKRQINNTGNNNDNNNGNNNGNNNENNNNNNNGNNNGNNSNNNSGNNSNNTNENIDNDTCNNIGNVGNSKGGCNQGTIVSAGTRVYLKDTGLIFGAMTSVISVGFLILA</sequence>
<evidence type="ECO:0000256" key="1">
    <source>
        <dbReference type="SAM" id="MobiDB-lite"/>
    </source>
</evidence>
<feature type="compositionally biased region" description="Low complexity" evidence="1">
    <location>
        <begin position="81"/>
        <end position="132"/>
    </location>
</feature>
<feature type="chain" id="PRO_5040854890" evidence="3">
    <location>
        <begin position="23"/>
        <end position="185"/>
    </location>
</feature>
<proteinExistence type="predicted"/>
<evidence type="ECO:0000313" key="4">
    <source>
        <dbReference type="EMBL" id="CAI2162845.1"/>
    </source>
</evidence>
<dbReference type="AlphaFoldDB" id="A0A9W4WHU8"/>
<keyword evidence="2" id="KW-0472">Membrane</keyword>
<feature type="signal peptide" evidence="3">
    <location>
        <begin position="1"/>
        <end position="22"/>
    </location>
</feature>
<feature type="transmembrane region" description="Helical" evidence="2">
    <location>
        <begin position="166"/>
        <end position="184"/>
    </location>
</feature>
<comment type="caution">
    <text evidence="4">The sequence shown here is derived from an EMBL/GenBank/DDBJ whole genome shotgun (WGS) entry which is preliminary data.</text>
</comment>
<keyword evidence="2" id="KW-1133">Transmembrane helix</keyword>
<gene>
    <name evidence="4" type="ORF">FWILDA_LOCUS769</name>
</gene>
<keyword evidence="3" id="KW-0732">Signal</keyword>
<keyword evidence="2" id="KW-0812">Transmembrane</keyword>
<name>A0A9W4WHU8_9GLOM</name>